<evidence type="ECO:0000313" key="8">
    <source>
        <dbReference type="EMBL" id="KIS02911.1"/>
    </source>
</evidence>
<dbReference type="AlphaFoldDB" id="A0A0D1A819"/>
<dbReference type="Proteomes" id="UP000032279">
    <property type="component" value="Unassembled WGS sequence"/>
</dbReference>
<sequence length="232" mass="26089">MANPFLTLRNIDKQYNNEQVLRDIDFEIAEDEFVAIVGMSGGGKSTLLRIIAGLEEPSSGTIKFHEHEPVVRFMFQDDRILPWMSVLENLSFKSRDPKSKTRAVEMLNLVGLSEFADYYPSALSGGQRQRVALARALMARPQLLLLDEPLGALDALTRRKMQQLIMQICHEQHLMAVLVTHDVDEAARMADRVIVIRNGTNRFEEVGAKGRDAAAVSEVSDKLFDEIVNTAY</sequence>
<evidence type="ECO:0000256" key="1">
    <source>
        <dbReference type="ARBA" id="ARBA00022448"/>
    </source>
</evidence>
<dbReference type="Pfam" id="PF00005">
    <property type="entry name" value="ABC_tran"/>
    <property type="match status" value="1"/>
</dbReference>
<evidence type="ECO:0000256" key="2">
    <source>
        <dbReference type="ARBA" id="ARBA00022475"/>
    </source>
</evidence>
<dbReference type="PANTHER" id="PTHR42788">
    <property type="entry name" value="TAURINE IMPORT ATP-BINDING PROTEIN-RELATED"/>
    <property type="match status" value="1"/>
</dbReference>
<dbReference type="PANTHER" id="PTHR42788:SF17">
    <property type="entry name" value="ALIPHATIC SULFONATES IMPORT ATP-BINDING PROTEIN SSUB"/>
    <property type="match status" value="1"/>
</dbReference>
<keyword evidence="9" id="KW-1185">Reference proteome</keyword>
<evidence type="ECO:0000256" key="4">
    <source>
        <dbReference type="ARBA" id="ARBA00022840"/>
    </source>
</evidence>
<dbReference type="InterPro" id="IPR027417">
    <property type="entry name" value="P-loop_NTPase"/>
</dbReference>
<evidence type="ECO:0000256" key="6">
    <source>
        <dbReference type="ARBA" id="ARBA00023136"/>
    </source>
</evidence>
<dbReference type="EMBL" id="AWTT01000040">
    <property type="protein sequence ID" value="KIS02911.1"/>
    <property type="molecule type" value="Genomic_DNA"/>
</dbReference>
<dbReference type="SUPFAM" id="SSF52540">
    <property type="entry name" value="P-loop containing nucleoside triphosphate hydrolases"/>
    <property type="match status" value="1"/>
</dbReference>
<keyword evidence="4 8" id="KW-0067">ATP-binding</keyword>
<keyword evidence="3" id="KW-0547">Nucleotide-binding</keyword>
<dbReference type="RefSeq" id="WP_044011206.1">
    <property type="nucleotide sequence ID" value="NZ_AWTT01000040.1"/>
</dbReference>
<reference evidence="8 9" key="1">
    <citation type="submission" date="2013-08" db="EMBL/GenBank/DDBJ databases">
        <title>Lactobacillus wasatchii sp. WDC04, a late gas producing bacteria isolated from aged chedder cheese.</title>
        <authorList>
            <person name="Oberg C.J."/>
            <person name="Culumber M."/>
            <person name="McMahon D.J."/>
            <person name="Broadbent J.R."/>
            <person name="Oberg T.S."/>
            <person name="Ortaki F."/>
        </authorList>
    </citation>
    <scope>NUCLEOTIDE SEQUENCE [LARGE SCALE GENOMIC DNA]</scope>
    <source>
        <strain evidence="8 9">WDC04</strain>
    </source>
</reference>
<feature type="domain" description="ABC transporter" evidence="7">
    <location>
        <begin position="6"/>
        <end position="223"/>
    </location>
</feature>
<dbReference type="OrthoDB" id="9802264at2"/>
<protein>
    <submittedName>
        <fullName evidence="8">Alkanesulfonates ABC transporter ATP-binding protein / Sulfonate ABC transporter, ATP-binding subunit SsuB</fullName>
    </submittedName>
</protein>
<dbReference type="InterPro" id="IPR017871">
    <property type="entry name" value="ABC_transporter-like_CS"/>
</dbReference>
<gene>
    <name evidence="8" type="primary">ssuB</name>
    <name evidence="8" type="ORF">WDC_1497</name>
</gene>
<dbReference type="GO" id="GO:0016887">
    <property type="term" value="F:ATP hydrolysis activity"/>
    <property type="evidence" value="ECO:0007669"/>
    <property type="project" value="InterPro"/>
</dbReference>
<keyword evidence="6" id="KW-0472">Membrane</keyword>
<organism evidence="8 9">
    <name type="scientific">Paucilactobacillus wasatchensis</name>
    <dbReference type="NCBI Taxonomy" id="1335616"/>
    <lineage>
        <taxon>Bacteria</taxon>
        <taxon>Bacillati</taxon>
        <taxon>Bacillota</taxon>
        <taxon>Bacilli</taxon>
        <taxon>Lactobacillales</taxon>
        <taxon>Lactobacillaceae</taxon>
        <taxon>Paucilactobacillus</taxon>
    </lineage>
</organism>
<evidence type="ECO:0000259" key="7">
    <source>
        <dbReference type="PROSITE" id="PS50893"/>
    </source>
</evidence>
<evidence type="ECO:0000313" key="9">
    <source>
        <dbReference type="Proteomes" id="UP000032279"/>
    </source>
</evidence>
<dbReference type="PATRIC" id="fig|1335616.4.peg.1501"/>
<accession>A0A0D1A819</accession>
<keyword evidence="5" id="KW-1278">Translocase</keyword>
<comment type="caution">
    <text evidence="8">The sequence shown here is derived from an EMBL/GenBank/DDBJ whole genome shotgun (WGS) entry which is preliminary data.</text>
</comment>
<dbReference type="STRING" id="1335616.WDC_1497"/>
<dbReference type="PROSITE" id="PS00211">
    <property type="entry name" value="ABC_TRANSPORTER_1"/>
    <property type="match status" value="1"/>
</dbReference>
<keyword evidence="2" id="KW-1003">Cell membrane</keyword>
<dbReference type="CDD" id="cd03293">
    <property type="entry name" value="ABC_NrtD_SsuB_transporters"/>
    <property type="match status" value="1"/>
</dbReference>
<keyword evidence="1" id="KW-0813">Transport</keyword>
<dbReference type="GO" id="GO:0005524">
    <property type="term" value="F:ATP binding"/>
    <property type="evidence" value="ECO:0007669"/>
    <property type="project" value="UniProtKB-KW"/>
</dbReference>
<name>A0A0D1A819_9LACO</name>
<dbReference type="Gene3D" id="3.40.50.300">
    <property type="entry name" value="P-loop containing nucleotide triphosphate hydrolases"/>
    <property type="match status" value="1"/>
</dbReference>
<evidence type="ECO:0000256" key="3">
    <source>
        <dbReference type="ARBA" id="ARBA00022741"/>
    </source>
</evidence>
<proteinExistence type="predicted"/>
<dbReference type="InterPro" id="IPR003593">
    <property type="entry name" value="AAA+_ATPase"/>
</dbReference>
<dbReference type="SMART" id="SM00382">
    <property type="entry name" value="AAA"/>
    <property type="match status" value="1"/>
</dbReference>
<dbReference type="InterPro" id="IPR003439">
    <property type="entry name" value="ABC_transporter-like_ATP-bd"/>
</dbReference>
<dbReference type="PROSITE" id="PS50893">
    <property type="entry name" value="ABC_TRANSPORTER_2"/>
    <property type="match status" value="1"/>
</dbReference>
<evidence type="ECO:0000256" key="5">
    <source>
        <dbReference type="ARBA" id="ARBA00022967"/>
    </source>
</evidence>
<dbReference type="InterPro" id="IPR050166">
    <property type="entry name" value="ABC_transporter_ATP-bind"/>
</dbReference>